<dbReference type="InterPro" id="IPR036873">
    <property type="entry name" value="Rhodanese-like_dom_sf"/>
</dbReference>
<name>A0ABR9P5A4_9ACTN</name>
<evidence type="ECO:0000256" key="1">
    <source>
        <dbReference type="ARBA" id="ARBA00022679"/>
    </source>
</evidence>
<dbReference type="PANTHER" id="PTHR11364">
    <property type="entry name" value="THIOSULFATE SULFERTANSFERASE"/>
    <property type="match status" value="1"/>
</dbReference>
<sequence>MAHQAPTVSVHWLADHLHDSDLVVVDSTSHLSMPAEGPYRVESGRSTYEAEHVPGAVFADLLDDFADTSAPAPWTVPSSEKFAASAGALGIGRGRRVVVYSQHSTMWATRLWWQLRLEGFDDAVVLDGGLEAWKAAGQPTTDEPSVPSPTVFTPRRRPELLRSTEQVEGALGDDRTLLVNVLDPATYRGDKHTYARDGHIPGSINLPVSEVFDERGEFRPTDELRAIFDRAGLLDPGVTPVTYCGGGIAATGVAHALALVGREDAAVYDGSMTAWAADDSLPLVTGDEPGGGRG</sequence>
<comment type="caution">
    <text evidence="4">The sequence shown here is derived from an EMBL/GenBank/DDBJ whole genome shotgun (WGS) entry which is preliminary data.</text>
</comment>
<dbReference type="InterPro" id="IPR045078">
    <property type="entry name" value="TST/MPST-like"/>
</dbReference>
<evidence type="ECO:0000313" key="5">
    <source>
        <dbReference type="Proteomes" id="UP000806528"/>
    </source>
</evidence>
<keyword evidence="2" id="KW-0677">Repeat</keyword>
<dbReference type="CDD" id="cd01449">
    <property type="entry name" value="TST_Repeat_2"/>
    <property type="match status" value="1"/>
</dbReference>
<dbReference type="Gene3D" id="3.40.250.10">
    <property type="entry name" value="Rhodanese-like domain"/>
    <property type="match status" value="2"/>
</dbReference>
<dbReference type="PANTHER" id="PTHR11364:SF27">
    <property type="entry name" value="SULFURTRANSFERASE"/>
    <property type="match status" value="1"/>
</dbReference>
<dbReference type="SUPFAM" id="SSF52821">
    <property type="entry name" value="Rhodanese/Cell cycle control phosphatase"/>
    <property type="match status" value="2"/>
</dbReference>
<evidence type="ECO:0000313" key="4">
    <source>
        <dbReference type="EMBL" id="MBE2999019.1"/>
    </source>
</evidence>
<protein>
    <submittedName>
        <fullName evidence="4">Sulfurtransferase</fullName>
    </submittedName>
</protein>
<feature type="domain" description="Rhodanese" evidence="3">
    <location>
        <begin position="183"/>
        <end position="284"/>
    </location>
</feature>
<evidence type="ECO:0000259" key="3">
    <source>
        <dbReference type="PROSITE" id="PS50206"/>
    </source>
</evidence>
<dbReference type="RefSeq" id="WP_193121653.1">
    <property type="nucleotide sequence ID" value="NZ_JADBGI010000007.1"/>
</dbReference>
<keyword evidence="1" id="KW-0808">Transferase</keyword>
<keyword evidence="5" id="KW-1185">Reference proteome</keyword>
<dbReference type="InterPro" id="IPR001763">
    <property type="entry name" value="Rhodanese-like_dom"/>
</dbReference>
<dbReference type="EMBL" id="JADBGI010000007">
    <property type="protein sequence ID" value="MBE2999019.1"/>
    <property type="molecule type" value="Genomic_DNA"/>
</dbReference>
<dbReference type="CDD" id="cd01448">
    <property type="entry name" value="TST_Repeat_1"/>
    <property type="match status" value="1"/>
</dbReference>
<reference evidence="4 5" key="1">
    <citation type="submission" date="2020-09" db="EMBL/GenBank/DDBJ databases">
        <title>Diversity and distribution of actinomycetes associated with coral in the coast of Hainan.</title>
        <authorList>
            <person name="Li F."/>
        </authorList>
    </citation>
    <scope>NUCLEOTIDE SEQUENCE [LARGE SCALE GENOMIC DNA]</scope>
    <source>
        <strain evidence="4 5">HNM0947</strain>
    </source>
</reference>
<dbReference type="Pfam" id="PF00581">
    <property type="entry name" value="Rhodanese"/>
    <property type="match status" value="2"/>
</dbReference>
<accession>A0ABR9P5A4</accession>
<dbReference type="SMART" id="SM00450">
    <property type="entry name" value="RHOD"/>
    <property type="match status" value="2"/>
</dbReference>
<dbReference type="PROSITE" id="PS50206">
    <property type="entry name" value="RHODANESE_3"/>
    <property type="match status" value="2"/>
</dbReference>
<organism evidence="4 5">
    <name type="scientific">Nocardiopsis coralli</name>
    <dbReference type="NCBI Taxonomy" id="2772213"/>
    <lineage>
        <taxon>Bacteria</taxon>
        <taxon>Bacillati</taxon>
        <taxon>Actinomycetota</taxon>
        <taxon>Actinomycetes</taxon>
        <taxon>Streptosporangiales</taxon>
        <taxon>Nocardiopsidaceae</taxon>
        <taxon>Nocardiopsis</taxon>
    </lineage>
</organism>
<feature type="domain" description="Rhodanese" evidence="3">
    <location>
        <begin position="35"/>
        <end position="142"/>
    </location>
</feature>
<evidence type="ECO:0000256" key="2">
    <source>
        <dbReference type="ARBA" id="ARBA00022737"/>
    </source>
</evidence>
<proteinExistence type="predicted"/>
<gene>
    <name evidence="4" type="ORF">IDM40_09950</name>
</gene>
<dbReference type="Proteomes" id="UP000806528">
    <property type="component" value="Unassembled WGS sequence"/>
</dbReference>